<gene>
    <name evidence="2" type="ORF">CGOC_LOCUS1072</name>
</gene>
<accession>A0A3P6S054</accession>
<evidence type="ECO:0000256" key="1">
    <source>
        <dbReference type="SAM" id="MobiDB-lite"/>
    </source>
</evidence>
<sequence length="84" mass="9322">MGSLALQFYVWSTAEIINVEADTPKLIVLPLQRRTMEAVTTESAHHIGSNKRGVAKAKDKEVDPKQKPGDPRVSMDAENFNIVM</sequence>
<evidence type="ECO:0000313" key="2">
    <source>
        <dbReference type="EMBL" id="VDK47598.1"/>
    </source>
</evidence>
<organism evidence="2 3">
    <name type="scientific">Cylicostephanus goldi</name>
    <name type="common">Nematode worm</name>
    <dbReference type="NCBI Taxonomy" id="71465"/>
    <lineage>
        <taxon>Eukaryota</taxon>
        <taxon>Metazoa</taxon>
        <taxon>Ecdysozoa</taxon>
        <taxon>Nematoda</taxon>
        <taxon>Chromadorea</taxon>
        <taxon>Rhabditida</taxon>
        <taxon>Rhabditina</taxon>
        <taxon>Rhabditomorpha</taxon>
        <taxon>Strongyloidea</taxon>
        <taxon>Strongylidae</taxon>
        <taxon>Cylicostephanus</taxon>
    </lineage>
</organism>
<reference evidence="2 3" key="1">
    <citation type="submission" date="2018-11" db="EMBL/GenBank/DDBJ databases">
        <authorList>
            <consortium name="Pathogen Informatics"/>
        </authorList>
    </citation>
    <scope>NUCLEOTIDE SEQUENCE [LARGE SCALE GENOMIC DNA]</scope>
</reference>
<protein>
    <submittedName>
        <fullName evidence="2">Uncharacterized protein</fullName>
    </submittedName>
</protein>
<proteinExistence type="predicted"/>
<dbReference type="EMBL" id="UYRV01001833">
    <property type="protein sequence ID" value="VDK47598.1"/>
    <property type="molecule type" value="Genomic_DNA"/>
</dbReference>
<keyword evidence="3" id="KW-1185">Reference proteome</keyword>
<dbReference type="AlphaFoldDB" id="A0A3P6S054"/>
<name>A0A3P6S054_CYLGO</name>
<dbReference type="Proteomes" id="UP000271889">
    <property type="component" value="Unassembled WGS sequence"/>
</dbReference>
<feature type="compositionally biased region" description="Basic and acidic residues" evidence="1">
    <location>
        <begin position="56"/>
        <end position="75"/>
    </location>
</feature>
<feature type="region of interest" description="Disordered" evidence="1">
    <location>
        <begin position="40"/>
        <end position="84"/>
    </location>
</feature>
<evidence type="ECO:0000313" key="3">
    <source>
        <dbReference type="Proteomes" id="UP000271889"/>
    </source>
</evidence>